<dbReference type="HOGENOM" id="CLU_2573693_0_0_1"/>
<organism evidence="2 3">
    <name type="scientific">Cochliobolus heterostrophus (strain C5 / ATCC 48332 / race O)</name>
    <name type="common">Southern corn leaf blight fungus</name>
    <name type="synonym">Bipolaris maydis</name>
    <dbReference type="NCBI Taxonomy" id="701091"/>
    <lineage>
        <taxon>Eukaryota</taxon>
        <taxon>Fungi</taxon>
        <taxon>Dikarya</taxon>
        <taxon>Ascomycota</taxon>
        <taxon>Pezizomycotina</taxon>
        <taxon>Dothideomycetes</taxon>
        <taxon>Pleosporomycetidae</taxon>
        <taxon>Pleosporales</taxon>
        <taxon>Pleosporineae</taxon>
        <taxon>Pleosporaceae</taxon>
        <taxon>Bipolaris</taxon>
    </lineage>
</organism>
<dbReference type="Proteomes" id="UP000016936">
    <property type="component" value="Unassembled WGS sequence"/>
</dbReference>
<keyword evidence="1" id="KW-1133">Transmembrane helix</keyword>
<evidence type="ECO:0000313" key="2">
    <source>
        <dbReference type="EMBL" id="EMD88384.1"/>
    </source>
</evidence>
<evidence type="ECO:0000256" key="1">
    <source>
        <dbReference type="SAM" id="Phobius"/>
    </source>
</evidence>
<keyword evidence="1" id="KW-0472">Membrane</keyword>
<evidence type="ECO:0000313" key="3">
    <source>
        <dbReference type="Proteomes" id="UP000016936"/>
    </source>
</evidence>
<dbReference type="EMBL" id="KB445580">
    <property type="protein sequence ID" value="EMD88384.1"/>
    <property type="molecule type" value="Genomic_DNA"/>
</dbReference>
<proteinExistence type="predicted"/>
<protein>
    <submittedName>
        <fullName evidence="2">Uncharacterized protein</fullName>
    </submittedName>
</protein>
<reference evidence="2 3" key="1">
    <citation type="journal article" date="2012" name="PLoS Pathog.">
        <title>Diverse lifestyles and strategies of plant pathogenesis encoded in the genomes of eighteen Dothideomycetes fungi.</title>
        <authorList>
            <person name="Ohm R.A."/>
            <person name="Feau N."/>
            <person name="Henrissat B."/>
            <person name="Schoch C.L."/>
            <person name="Horwitz B.A."/>
            <person name="Barry K.W."/>
            <person name="Condon B.J."/>
            <person name="Copeland A.C."/>
            <person name="Dhillon B."/>
            <person name="Glaser F."/>
            <person name="Hesse C.N."/>
            <person name="Kosti I."/>
            <person name="LaButti K."/>
            <person name="Lindquist E.A."/>
            <person name="Lucas S."/>
            <person name="Salamov A.A."/>
            <person name="Bradshaw R.E."/>
            <person name="Ciuffetti L."/>
            <person name="Hamelin R.C."/>
            <person name="Kema G.H.J."/>
            <person name="Lawrence C."/>
            <person name="Scott J.A."/>
            <person name="Spatafora J.W."/>
            <person name="Turgeon B.G."/>
            <person name="de Wit P.J.G.M."/>
            <person name="Zhong S."/>
            <person name="Goodwin S.B."/>
            <person name="Grigoriev I.V."/>
        </authorList>
    </citation>
    <scope>NUCLEOTIDE SEQUENCE [LARGE SCALE GENOMIC DNA]</scope>
    <source>
        <strain evidence="3">C5 / ATCC 48332 / race O</strain>
    </source>
</reference>
<sequence length="81" mass="9108">MSGCLVFPLLDFLLCCIAVLCTGMFCTVAVRMGGACVLHNEEDWKRDLEKGYHEGDMGQAGKLLLYGVIRIRIFINCKLFF</sequence>
<dbReference type="AlphaFoldDB" id="M2TPC3"/>
<reference evidence="3" key="2">
    <citation type="journal article" date="2013" name="PLoS Genet.">
        <title>Comparative genome structure, secondary metabolite, and effector coding capacity across Cochliobolus pathogens.</title>
        <authorList>
            <person name="Condon B.J."/>
            <person name="Leng Y."/>
            <person name="Wu D."/>
            <person name="Bushley K.E."/>
            <person name="Ohm R.A."/>
            <person name="Otillar R."/>
            <person name="Martin J."/>
            <person name="Schackwitz W."/>
            <person name="Grimwood J."/>
            <person name="MohdZainudin N."/>
            <person name="Xue C."/>
            <person name="Wang R."/>
            <person name="Manning V.A."/>
            <person name="Dhillon B."/>
            <person name="Tu Z.J."/>
            <person name="Steffenson B.J."/>
            <person name="Salamov A."/>
            <person name="Sun H."/>
            <person name="Lowry S."/>
            <person name="LaButti K."/>
            <person name="Han J."/>
            <person name="Copeland A."/>
            <person name="Lindquist E."/>
            <person name="Barry K."/>
            <person name="Schmutz J."/>
            <person name="Baker S.E."/>
            <person name="Ciuffetti L.M."/>
            <person name="Grigoriev I.V."/>
            <person name="Zhong S."/>
            <person name="Turgeon B.G."/>
        </authorList>
    </citation>
    <scope>NUCLEOTIDE SEQUENCE [LARGE SCALE GENOMIC DNA]</scope>
    <source>
        <strain evidence="3">C5 / ATCC 48332 / race O</strain>
    </source>
</reference>
<feature type="transmembrane region" description="Helical" evidence="1">
    <location>
        <begin position="6"/>
        <end position="30"/>
    </location>
</feature>
<keyword evidence="3" id="KW-1185">Reference proteome</keyword>
<gene>
    <name evidence="2" type="ORF">COCHEDRAFT_1158363</name>
</gene>
<accession>M2TPC3</accession>
<name>M2TPC3_COCH5</name>
<keyword evidence="1" id="KW-0812">Transmembrane</keyword>